<comment type="caution">
    <text evidence="1">The sequence shown here is derived from an EMBL/GenBank/DDBJ whole genome shotgun (WGS) entry which is preliminary data.</text>
</comment>
<evidence type="ECO:0000313" key="1">
    <source>
        <dbReference type="EMBL" id="KAK9891122.1"/>
    </source>
</evidence>
<organism evidence="1 2">
    <name type="scientific">Henosepilachna vigintioctopunctata</name>
    <dbReference type="NCBI Taxonomy" id="420089"/>
    <lineage>
        <taxon>Eukaryota</taxon>
        <taxon>Metazoa</taxon>
        <taxon>Ecdysozoa</taxon>
        <taxon>Arthropoda</taxon>
        <taxon>Hexapoda</taxon>
        <taxon>Insecta</taxon>
        <taxon>Pterygota</taxon>
        <taxon>Neoptera</taxon>
        <taxon>Endopterygota</taxon>
        <taxon>Coleoptera</taxon>
        <taxon>Polyphaga</taxon>
        <taxon>Cucujiformia</taxon>
        <taxon>Coccinelloidea</taxon>
        <taxon>Coccinellidae</taxon>
        <taxon>Epilachninae</taxon>
        <taxon>Epilachnini</taxon>
        <taxon>Henosepilachna</taxon>
    </lineage>
</organism>
<proteinExistence type="predicted"/>
<dbReference type="Proteomes" id="UP001431783">
    <property type="component" value="Unassembled WGS sequence"/>
</dbReference>
<reference evidence="1 2" key="1">
    <citation type="submission" date="2023-03" db="EMBL/GenBank/DDBJ databases">
        <title>Genome insight into feeding habits of ladybird beetles.</title>
        <authorList>
            <person name="Li H.-S."/>
            <person name="Huang Y.-H."/>
            <person name="Pang H."/>
        </authorList>
    </citation>
    <scope>NUCLEOTIDE SEQUENCE [LARGE SCALE GENOMIC DNA]</scope>
    <source>
        <strain evidence="1">SYSU_2023b</strain>
        <tissue evidence="1">Whole body</tissue>
    </source>
</reference>
<keyword evidence="2" id="KW-1185">Reference proteome</keyword>
<protein>
    <submittedName>
        <fullName evidence="1">Uncharacterized protein</fullName>
    </submittedName>
</protein>
<dbReference type="AlphaFoldDB" id="A0AAW1VG79"/>
<gene>
    <name evidence="1" type="ORF">WA026_013441</name>
</gene>
<name>A0AAW1VG79_9CUCU</name>
<accession>A0AAW1VG79</accession>
<evidence type="ECO:0000313" key="2">
    <source>
        <dbReference type="Proteomes" id="UP001431783"/>
    </source>
</evidence>
<dbReference type="EMBL" id="JARQZJ010000127">
    <property type="protein sequence ID" value="KAK9891122.1"/>
    <property type="molecule type" value="Genomic_DNA"/>
</dbReference>
<sequence length="294" mass="34496">MNFAERCESFISQNKFVDASELIKCEIAKKSNSYDIKELNVAQFLRCEYLTSQEQSIFLLEFLRYLRNSTTTLENQQFLTENECFLQKLKVLFNQLMEQNNSEVLMKVILQLLVNIIVSNKESSSKVYTYFYDNVLECFYRKYNKYEVLALLYNIHLQNSYLPLNISLCEGVLDEAIDSSCEFAEFLIELFLSSVHFWSLYKKFDINKKILILQALQNMLITRHTKDIPELALQTLSEVFSESTSIIFQTMSCSTDSLEPYEISLVLEILGCLCGHEKYLRFLQNDKELIIRVE</sequence>